<comment type="caution">
    <text evidence="2">The sequence shown here is derived from an EMBL/GenBank/DDBJ whole genome shotgun (WGS) entry which is preliminary data.</text>
</comment>
<dbReference type="InterPro" id="IPR023365">
    <property type="entry name" value="Sortase_dom-sf"/>
</dbReference>
<sequence length="215" mass="22105">MAEDTPTRRSRLGTVLLVAAPTLLVAAGLLVVRGGSDVATDAPEQSRPRPAALVEMSQAGSPSSPKAWPARSARPKSVVVPALGVDAVVSAIQLEGVALTPPADPQEVGWWSQGARPGASTGSAVLTGHTVHTGGGAFDDLDELVAGDEVVVRTDRGALAYDVVSVSVLGRGELARRSADIFEQSGPPRLVLITCEDWDGTAYLSNVVVTARPVA</sequence>
<gene>
    <name evidence="2" type="ORF">ACFQO6_01020</name>
</gene>
<organism evidence="2 3">
    <name type="scientific">Nocardioides astragali</name>
    <dbReference type="NCBI Taxonomy" id="1776736"/>
    <lineage>
        <taxon>Bacteria</taxon>
        <taxon>Bacillati</taxon>
        <taxon>Actinomycetota</taxon>
        <taxon>Actinomycetes</taxon>
        <taxon>Propionibacteriales</taxon>
        <taxon>Nocardioidaceae</taxon>
        <taxon>Nocardioides</taxon>
    </lineage>
</organism>
<dbReference type="RefSeq" id="WP_255890390.1">
    <property type="nucleotide sequence ID" value="NZ_JAFMZM010000003.1"/>
</dbReference>
<protein>
    <submittedName>
        <fullName evidence="2">Class F sortase</fullName>
    </submittedName>
</protein>
<evidence type="ECO:0000256" key="1">
    <source>
        <dbReference type="ARBA" id="ARBA00022801"/>
    </source>
</evidence>
<dbReference type="InterPro" id="IPR005754">
    <property type="entry name" value="Sortase"/>
</dbReference>
<keyword evidence="3" id="KW-1185">Reference proteome</keyword>
<dbReference type="Pfam" id="PF04203">
    <property type="entry name" value="Sortase"/>
    <property type="match status" value="1"/>
</dbReference>
<keyword evidence="1" id="KW-0378">Hydrolase</keyword>
<evidence type="ECO:0000313" key="2">
    <source>
        <dbReference type="EMBL" id="MFC7358833.1"/>
    </source>
</evidence>
<dbReference type="CDD" id="cd05829">
    <property type="entry name" value="Sortase_F"/>
    <property type="match status" value="1"/>
</dbReference>
<evidence type="ECO:0000313" key="3">
    <source>
        <dbReference type="Proteomes" id="UP001596524"/>
    </source>
</evidence>
<dbReference type="EMBL" id="JBHTCH010000001">
    <property type="protein sequence ID" value="MFC7358833.1"/>
    <property type="molecule type" value="Genomic_DNA"/>
</dbReference>
<reference evidence="3" key="1">
    <citation type="journal article" date="2019" name="Int. J. Syst. Evol. Microbiol.">
        <title>The Global Catalogue of Microorganisms (GCM) 10K type strain sequencing project: providing services to taxonomists for standard genome sequencing and annotation.</title>
        <authorList>
            <consortium name="The Broad Institute Genomics Platform"/>
            <consortium name="The Broad Institute Genome Sequencing Center for Infectious Disease"/>
            <person name="Wu L."/>
            <person name="Ma J."/>
        </authorList>
    </citation>
    <scope>NUCLEOTIDE SEQUENCE [LARGE SCALE GENOMIC DNA]</scope>
    <source>
        <strain evidence="3">FCH27</strain>
    </source>
</reference>
<dbReference type="SUPFAM" id="SSF63817">
    <property type="entry name" value="Sortase"/>
    <property type="match status" value="1"/>
</dbReference>
<dbReference type="Proteomes" id="UP001596524">
    <property type="component" value="Unassembled WGS sequence"/>
</dbReference>
<proteinExistence type="predicted"/>
<dbReference type="InterPro" id="IPR042001">
    <property type="entry name" value="Sortase_F"/>
</dbReference>
<dbReference type="Gene3D" id="2.40.260.10">
    <property type="entry name" value="Sortase"/>
    <property type="match status" value="1"/>
</dbReference>
<name>A0ABW2MVY0_9ACTN</name>
<accession>A0ABW2MVY0</accession>